<reference evidence="9 10" key="1">
    <citation type="submission" date="2024-06" db="EMBL/GenBank/DDBJ databases">
        <title>Sorghum-associated microbial communities from plants grown in Nebraska, USA.</title>
        <authorList>
            <person name="Schachtman D."/>
        </authorList>
    </citation>
    <scope>NUCLEOTIDE SEQUENCE [LARGE SCALE GENOMIC DNA]</scope>
    <source>
        <strain evidence="9 10">1757</strain>
    </source>
</reference>
<dbReference type="GO" id="GO:0008675">
    <property type="term" value="F:2-dehydro-3-deoxy-phosphogluconate aldolase activity"/>
    <property type="evidence" value="ECO:0007669"/>
    <property type="project" value="UniProtKB-EC"/>
</dbReference>
<dbReference type="EC" id="4.1.2.14" evidence="5"/>
<keyword evidence="8" id="KW-0119">Carbohydrate metabolism</keyword>
<evidence type="ECO:0000256" key="3">
    <source>
        <dbReference type="ARBA" id="ARBA00006906"/>
    </source>
</evidence>
<comment type="similarity">
    <text evidence="3">Belongs to the KHG/KDPG aldolase family.</text>
</comment>
<dbReference type="Gene3D" id="3.20.20.70">
    <property type="entry name" value="Aldolase class I"/>
    <property type="match status" value="1"/>
</dbReference>
<dbReference type="RefSeq" id="WP_354548423.1">
    <property type="nucleotide sequence ID" value="NZ_JBEPSD010000001.1"/>
</dbReference>
<keyword evidence="10" id="KW-1185">Reference proteome</keyword>
<gene>
    <name evidence="9" type="ORF">ABIE04_001580</name>
</gene>
<evidence type="ECO:0000256" key="5">
    <source>
        <dbReference type="ARBA" id="ARBA00013063"/>
    </source>
</evidence>
<dbReference type="PANTHER" id="PTHR30246:SF1">
    <property type="entry name" value="2-DEHYDRO-3-DEOXY-6-PHOSPHOGALACTONATE ALDOLASE-RELATED"/>
    <property type="match status" value="1"/>
</dbReference>
<sequence>MTSLIEQKQQQVETLMRLAPVIPVVIIDDAKAAVPMARALVAGGIPTIEVTLRTSAALEAIRAIAAEVEGAVVGCGTALTARDLQAALQAGARFAVSPGTSPRLLDAADDSELPLLPGVATASEAMALLERGYRHLKFFPAVPAGGTKLLGAWASPLPQIRFCPTGGISLSSAPDFLALPNVLCVGGSWLTPADKLAAGDWAGIELLAREAAGLRRAD</sequence>
<dbReference type="NCBIfam" id="NF004325">
    <property type="entry name" value="PRK05718.1"/>
    <property type="match status" value="1"/>
</dbReference>
<dbReference type="SUPFAM" id="SSF51569">
    <property type="entry name" value="Aldolase"/>
    <property type="match status" value="1"/>
</dbReference>
<comment type="catalytic activity">
    <reaction evidence="1">
        <text>2-dehydro-3-deoxy-6-phospho-D-gluconate = D-glyceraldehyde 3-phosphate + pyruvate</text>
        <dbReference type="Rhea" id="RHEA:17089"/>
        <dbReference type="ChEBI" id="CHEBI:15361"/>
        <dbReference type="ChEBI" id="CHEBI:57569"/>
        <dbReference type="ChEBI" id="CHEBI:59776"/>
        <dbReference type="EC" id="4.1.2.14"/>
    </reaction>
</comment>
<evidence type="ECO:0000256" key="6">
    <source>
        <dbReference type="ARBA" id="ARBA00023239"/>
    </source>
</evidence>
<accession>A0ABV2PXE7</accession>
<dbReference type="InterPro" id="IPR000887">
    <property type="entry name" value="Aldlse_KDPG_KHG"/>
</dbReference>
<proteinExistence type="inferred from homology"/>
<evidence type="ECO:0000256" key="2">
    <source>
        <dbReference type="ARBA" id="ARBA00004736"/>
    </source>
</evidence>
<dbReference type="Proteomes" id="UP001549251">
    <property type="component" value="Unassembled WGS sequence"/>
</dbReference>
<evidence type="ECO:0000256" key="7">
    <source>
        <dbReference type="ARBA" id="ARBA00023270"/>
    </source>
</evidence>
<dbReference type="NCBIfam" id="TIGR01182">
    <property type="entry name" value="eda"/>
    <property type="match status" value="1"/>
</dbReference>
<organism evidence="9 10">
    <name type="scientific">Rhodanobacter soli</name>
    <dbReference type="NCBI Taxonomy" id="590609"/>
    <lineage>
        <taxon>Bacteria</taxon>
        <taxon>Pseudomonadati</taxon>
        <taxon>Pseudomonadota</taxon>
        <taxon>Gammaproteobacteria</taxon>
        <taxon>Lysobacterales</taxon>
        <taxon>Rhodanobacteraceae</taxon>
        <taxon>Rhodanobacter</taxon>
    </lineage>
</organism>
<evidence type="ECO:0000256" key="8">
    <source>
        <dbReference type="ARBA" id="ARBA00023277"/>
    </source>
</evidence>
<dbReference type="EMBL" id="JBEPSD010000001">
    <property type="protein sequence ID" value="MET4569253.1"/>
    <property type="molecule type" value="Genomic_DNA"/>
</dbReference>
<dbReference type="InterPro" id="IPR031337">
    <property type="entry name" value="KDPG/KHG_AS_1"/>
</dbReference>
<dbReference type="CDD" id="cd00452">
    <property type="entry name" value="KDPG_aldolase"/>
    <property type="match status" value="1"/>
</dbReference>
<name>A0ABV2PXE7_9GAMM</name>
<evidence type="ECO:0000313" key="9">
    <source>
        <dbReference type="EMBL" id="MET4569253.1"/>
    </source>
</evidence>
<dbReference type="InterPro" id="IPR013785">
    <property type="entry name" value="Aldolase_TIM"/>
</dbReference>
<protein>
    <recommendedName>
        <fullName evidence="5">2-dehydro-3-deoxy-phosphogluconate aldolase</fullName>
        <ecNumber evidence="5">4.1.2.14</ecNumber>
    </recommendedName>
</protein>
<dbReference type="PROSITE" id="PS00159">
    <property type="entry name" value="ALDOLASE_KDPG_KHG_1"/>
    <property type="match status" value="1"/>
</dbReference>
<dbReference type="GO" id="GO:0106009">
    <property type="term" value="F:(4S)-4-hydroxy-2-oxoglutarate aldolase activity"/>
    <property type="evidence" value="ECO:0007669"/>
    <property type="project" value="UniProtKB-EC"/>
</dbReference>
<keyword evidence="6 9" id="KW-0456">Lyase</keyword>
<evidence type="ECO:0000256" key="4">
    <source>
        <dbReference type="ARBA" id="ARBA00011233"/>
    </source>
</evidence>
<keyword evidence="7" id="KW-0704">Schiff base</keyword>
<dbReference type="PANTHER" id="PTHR30246">
    <property type="entry name" value="2-KETO-3-DEOXY-6-PHOSPHOGLUCONATE ALDOLASE"/>
    <property type="match status" value="1"/>
</dbReference>
<dbReference type="InterPro" id="IPR031338">
    <property type="entry name" value="KDPG/KHG_AS_2"/>
</dbReference>
<comment type="caution">
    <text evidence="9">The sequence shown here is derived from an EMBL/GenBank/DDBJ whole genome shotgun (WGS) entry which is preliminary data.</text>
</comment>
<dbReference type="Pfam" id="PF01081">
    <property type="entry name" value="Aldolase"/>
    <property type="match status" value="1"/>
</dbReference>
<comment type="pathway">
    <text evidence="2">Carbohydrate acid metabolism; 2-dehydro-3-deoxy-D-gluconate degradation; D-glyceraldehyde 3-phosphate and pyruvate from 2-dehydro-3-deoxy-D-gluconate: step 2/2.</text>
</comment>
<evidence type="ECO:0000256" key="1">
    <source>
        <dbReference type="ARBA" id="ARBA00000654"/>
    </source>
</evidence>
<dbReference type="PROSITE" id="PS00160">
    <property type="entry name" value="ALDOLASE_KDPG_KHG_2"/>
    <property type="match status" value="1"/>
</dbReference>
<evidence type="ECO:0000313" key="10">
    <source>
        <dbReference type="Proteomes" id="UP001549251"/>
    </source>
</evidence>
<comment type="subunit">
    <text evidence="4">Homotrimer.</text>
</comment>